<evidence type="ECO:0008006" key="4">
    <source>
        <dbReference type="Google" id="ProtNLM"/>
    </source>
</evidence>
<dbReference type="PROSITE" id="PS51257">
    <property type="entry name" value="PROKAR_LIPOPROTEIN"/>
    <property type="match status" value="1"/>
</dbReference>
<organism evidence="2 3">
    <name type="scientific">Povalibacter uvarum</name>
    <dbReference type="NCBI Taxonomy" id="732238"/>
    <lineage>
        <taxon>Bacteria</taxon>
        <taxon>Pseudomonadati</taxon>
        <taxon>Pseudomonadota</taxon>
        <taxon>Gammaproteobacteria</taxon>
        <taxon>Steroidobacterales</taxon>
        <taxon>Steroidobacteraceae</taxon>
        <taxon>Povalibacter</taxon>
    </lineage>
</organism>
<dbReference type="AlphaFoldDB" id="A0A841HQK8"/>
<comment type="caution">
    <text evidence="2">The sequence shown here is derived from an EMBL/GenBank/DDBJ whole genome shotgun (WGS) entry which is preliminary data.</text>
</comment>
<evidence type="ECO:0000313" key="3">
    <source>
        <dbReference type="Proteomes" id="UP000588068"/>
    </source>
</evidence>
<dbReference type="EMBL" id="JACHHZ010000004">
    <property type="protein sequence ID" value="MBB6094609.1"/>
    <property type="molecule type" value="Genomic_DNA"/>
</dbReference>
<reference evidence="2 3" key="1">
    <citation type="submission" date="2020-08" db="EMBL/GenBank/DDBJ databases">
        <title>Genomic Encyclopedia of Type Strains, Phase IV (KMG-IV): sequencing the most valuable type-strain genomes for metagenomic binning, comparative biology and taxonomic classification.</title>
        <authorList>
            <person name="Goeker M."/>
        </authorList>
    </citation>
    <scope>NUCLEOTIDE SEQUENCE [LARGE SCALE GENOMIC DNA]</scope>
    <source>
        <strain evidence="2 3">DSM 26723</strain>
    </source>
</reference>
<name>A0A841HQK8_9GAMM</name>
<dbReference type="Proteomes" id="UP000588068">
    <property type="component" value="Unassembled WGS sequence"/>
</dbReference>
<accession>A0A841HQK8</accession>
<evidence type="ECO:0000313" key="2">
    <source>
        <dbReference type="EMBL" id="MBB6094609.1"/>
    </source>
</evidence>
<sequence>MNSLQRIGSIAICLGVLVGCGSGSSEPEDRPEPPPVEDTVFGDTVSTMDKARGVQDTVDTHKQDLDRQMDANEGRSQE</sequence>
<protein>
    <recommendedName>
        <fullName evidence="4">Lipoprotein</fullName>
    </recommendedName>
</protein>
<dbReference type="RefSeq" id="WP_184334021.1">
    <property type="nucleotide sequence ID" value="NZ_JACHHZ010000004.1"/>
</dbReference>
<evidence type="ECO:0000256" key="1">
    <source>
        <dbReference type="SAM" id="MobiDB-lite"/>
    </source>
</evidence>
<feature type="compositionally biased region" description="Basic and acidic residues" evidence="1">
    <location>
        <begin position="49"/>
        <end position="78"/>
    </location>
</feature>
<feature type="region of interest" description="Disordered" evidence="1">
    <location>
        <begin position="20"/>
        <end position="78"/>
    </location>
</feature>
<gene>
    <name evidence="2" type="ORF">HNQ60_003496</name>
</gene>
<keyword evidence="3" id="KW-1185">Reference proteome</keyword>
<proteinExistence type="predicted"/>